<dbReference type="EnsemblFungi" id="EJT78028">
    <property type="protein sequence ID" value="EJT78028"/>
    <property type="gene ID" value="GGTG_03131"/>
</dbReference>
<dbReference type="EMBL" id="GL385396">
    <property type="protein sequence ID" value="EJT78028.1"/>
    <property type="molecule type" value="Genomic_DNA"/>
</dbReference>
<accession>J3NPC3</accession>
<reference evidence="4" key="4">
    <citation type="journal article" date="2015" name="G3 (Bethesda)">
        <title>Genome sequences of three phytopathogenic species of the Magnaporthaceae family of fungi.</title>
        <authorList>
            <person name="Okagaki L.H."/>
            <person name="Nunes C.C."/>
            <person name="Sailsbery J."/>
            <person name="Clay B."/>
            <person name="Brown D."/>
            <person name="John T."/>
            <person name="Oh Y."/>
            <person name="Young N."/>
            <person name="Fitzgerald M."/>
            <person name="Haas B.J."/>
            <person name="Zeng Q."/>
            <person name="Young S."/>
            <person name="Adiconis X."/>
            <person name="Fan L."/>
            <person name="Levin J.Z."/>
            <person name="Mitchell T.K."/>
            <person name="Okubara P.A."/>
            <person name="Farman M.L."/>
            <person name="Kohn L.M."/>
            <person name="Birren B."/>
            <person name="Ma L.-J."/>
            <person name="Dean R.A."/>
        </authorList>
    </citation>
    <scope>NUCLEOTIDE SEQUENCE</scope>
    <source>
        <strain evidence="4">R3-111a-1</strain>
    </source>
</reference>
<evidence type="ECO:0000313" key="5">
    <source>
        <dbReference type="Proteomes" id="UP000006039"/>
    </source>
</evidence>
<keyword evidence="2" id="KW-1133">Transmembrane helix</keyword>
<evidence type="ECO:0000256" key="1">
    <source>
        <dbReference type="SAM" id="MobiDB-lite"/>
    </source>
</evidence>
<dbReference type="RefSeq" id="XP_009219173.1">
    <property type="nucleotide sequence ID" value="XM_009220909.1"/>
</dbReference>
<keyword evidence="5" id="KW-1185">Reference proteome</keyword>
<organism evidence="3">
    <name type="scientific">Gaeumannomyces tritici (strain R3-111a-1)</name>
    <name type="common">Wheat and barley take-all root rot fungus</name>
    <name type="synonym">Gaeumannomyces graminis var. tritici</name>
    <dbReference type="NCBI Taxonomy" id="644352"/>
    <lineage>
        <taxon>Eukaryota</taxon>
        <taxon>Fungi</taxon>
        <taxon>Dikarya</taxon>
        <taxon>Ascomycota</taxon>
        <taxon>Pezizomycotina</taxon>
        <taxon>Sordariomycetes</taxon>
        <taxon>Sordariomycetidae</taxon>
        <taxon>Magnaporthales</taxon>
        <taxon>Magnaporthaceae</taxon>
        <taxon>Gaeumannomyces</taxon>
    </lineage>
</organism>
<keyword evidence="2" id="KW-0812">Transmembrane</keyword>
<gene>
    <name evidence="4" type="primary">20343589</name>
    <name evidence="3" type="ORF">GGTG_03131</name>
</gene>
<feature type="transmembrane region" description="Helical" evidence="2">
    <location>
        <begin position="79"/>
        <end position="104"/>
    </location>
</feature>
<sequence length="200" mass="21886">MDNSTKAGPPKEFDTQSLSSTCSSFTNDPAVSEWPYSGPRQSPQVETRAVAGIFTSLVQDPTTGHLERHLQWRAIERRLVMVWVLGFLTLAIGIFVCLAVGIMVDGYLHGGKYLKYFIQGHEQTSRIGLLVLAVNNRSFWLHFVEYCGAVPLSAQSVCSQRGWYVSGRQPSLHPAKRPAVGSGTPTAAPKWTPGNGPKVT</sequence>
<evidence type="ECO:0000313" key="4">
    <source>
        <dbReference type="EnsemblFungi" id="EJT78028"/>
    </source>
</evidence>
<feature type="compositionally biased region" description="Polar residues" evidence="1">
    <location>
        <begin position="15"/>
        <end position="29"/>
    </location>
</feature>
<reference evidence="5" key="1">
    <citation type="submission" date="2010-07" db="EMBL/GenBank/DDBJ databases">
        <title>The genome sequence of Gaeumannomyces graminis var. tritici strain R3-111a-1.</title>
        <authorList>
            <consortium name="The Broad Institute Genome Sequencing Platform"/>
            <person name="Ma L.-J."/>
            <person name="Dead R."/>
            <person name="Young S."/>
            <person name="Zeng Q."/>
            <person name="Koehrsen M."/>
            <person name="Alvarado L."/>
            <person name="Berlin A."/>
            <person name="Chapman S.B."/>
            <person name="Chen Z."/>
            <person name="Freedman E."/>
            <person name="Gellesch M."/>
            <person name="Goldberg J."/>
            <person name="Griggs A."/>
            <person name="Gujja S."/>
            <person name="Heilman E.R."/>
            <person name="Heiman D."/>
            <person name="Hepburn T."/>
            <person name="Howarth C."/>
            <person name="Jen D."/>
            <person name="Larson L."/>
            <person name="Mehta T."/>
            <person name="Neiman D."/>
            <person name="Pearson M."/>
            <person name="Roberts A."/>
            <person name="Saif S."/>
            <person name="Shea T."/>
            <person name="Shenoy N."/>
            <person name="Sisk P."/>
            <person name="Stolte C."/>
            <person name="Sykes S."/>
            <person name="Walk T."/>
            <person name="White J."/>
            <person name="Yandava C."/>
            <person name="Haas B."/>
            <person name="Nusbaum C."/>
            <person name="Birren B."/>
        </authorList>
    </citation>
    <scope>NUCLEOTIDE SEQUENCE [LARGE SCALE GENOMIC DNA]</scope>
    <source>
        <strain evidence="5">R3-111a-1</strain>
    </source>
</reference>
<evidence type="ECO:0000313" key="3">
    <source>
        <dbReference type="EMBL" id="EJT78028.1"/>
    </source>
</evidence>
<feature type="region of interest" description="Disordered" evidence="1">
    <location>
        <begin position="169"/>
        <end position="200"/>
    </location>
</feature>
<reference evidence="4" key="5">
    <citation type="submission" date="2018-04" db="UniProtKB">
        <authorList>
            <consortium name="EnsemblFungi"/>
        </authorList>
    </citation>
    <scope>IDENTIFICATION</scope>
    <source>
        <strain evidence="4">R3-111a-1</strain>
    </source>
</reference>
<protein>
    <submittedName>
        <fullName evidence="3 4">Uncharacterized protein</fullName>
    </submittedName>
</protein>
<reference evidence="3" key="3">
    <citation type="submission" date="2010-09" db="EMBL/GenBank/DDBJ databases">
        <title>Annotation of Gaeumannomyces graminis var. tritici R3-111a-1.</title>
        <authorList>
            <consortium name="The Broad Institute Genome Sequencing Platform"/>
            <person name="Ma L.-J."/>
            <person name="Dead R."/>
            <person name="Young S.K."/>
            <person name="Zeng Q."/>
            <person name="Gargeya S."/>
            <person name="Fitzgerald M."/>
            <person name="Haas B."/>
            <person name="Abouelleil A."/>
            <person name="Alvarado L."/>
            <person name="Arachchi H.M."/>
            <person name="Berlin A."/>
            <person name="Brown A."/>
            <person name="Chapman S.B."/>
            <person name="Chen Z."/>
            <person name="Dunbar C."/>
            <person name="Freedman E."/>
            <person name="Gearin G."/>
            <person name="Gellesch M."/>
            <person name="Goldberg J."/>
            <person name="Griggs A."/>
            <person name="Gujja S."/>
            <person name="Heiman D."/>
            <person name="Howarth C."/>
            <person name="Larson L."/>
            <person name="Lui A."/>
            <person name="MacDonald P.J.P."/>
            <person name="Mehta T."/>
            <person name="Montmayeur A."/>
            <person name="Murphy C."/>
            <person name="Neiman D."/>
            <person name="Pearson M."/>
            <person name="Priest M."/>
            <person name="Roberts A."/>
            <person name="Saif S."/>
            <person name="Shea T."/>
            <person name="Shenoy N."/>
            <person name="Sisk P."/>
            <person name="Stolte C."/>
            <person name="Sykes S."/>
            <person name="Yandava C."/>
            <person name="Wortman J."/>
            <person name="Nusbaum C."/>
            <person name="Birren B."/>
        </authorList>
    </citation>
    <scope>NUCLEOTIDE SEQUENCE</scope>
    <source>
        <strain evidence="3">R3-111a-1</strain>
    </source>
</reference>
<name>J3NPC3_GAET3</name>
<feature type="region of interest" description="Disordered" evidence="1">
    <location>
        <begin position="1"/>
        <end position="42"/>
    </location>
</feature>
<dbReference type="GeneID" id="20343589"/>
<dbReference type="AlphaFoldDB" id="J3NPC3"/>
<dbReference type="HOGENOM" id="CLU_1366330_0_0_1"/>
<evidence type="ECO:0000256" key="2">
    <source>
        <dbReference type="SAM" id="Phobius"/>
    </source>
</evidence>
<keyword evidence="2" id="KW-0472">Membrane</keyword>
<dbReference type="Proteomes" id="UP000006039">
    <property type="component" value="Unassembled WGS sequence"/>
</dbReference>
<proteinExistence type="predicted"/>
<dbReference type="VEuPathDB" id="FungiDB:GGTG_03131"/>
<reference evidence="3" key="2">
    <citation type="submission" date="2010-07" db="EMBL/GenBank/DDBJ databases">
        <authorList>
            <consortium name="The Broad Institute Genome Sequencing Platform"/>
            <consortium name="Broad Institute Genome Sequencing Center for Infectious Disease"/>
            <person name="Ma L.-J."/>
            <person name="Dead R."/>
            <person name="Young S."/>
            <person name="Zeng Q."/>
            <person name="Koehrsen M."/>
            <person name="Alvarado L."/>
            <person name="Berlin A."/>
            <person name="Chapman S.B."/>
            <person name="Chen Z."/>
            <person name="Freedman E."/>
            <person name="Gellesch M."/>
            <person name="Goldberg J."/>
            <person name="Griggs A."/>
            <person name="Gujja S."/>
            <person name="Heilman E.R."/>
            <person name="Heiman D."/>
            <person name="Hepburn T."/>
            <person name="Howarth C."/>
            <person name="Jen D."/>
            <person name="Larson L."/>
            <person name="Mehta T."/>
            <person name="Neiman D."/>
            <person name="Pearson M."/>
            <person name="Roberts A."/>
            <person name="Saif S."/>
            <person name="Shea T."/>
            <person name="Shenoy N."/>
            <person name="Sisk P."/>
            <person name="Stolte C."/>
            <person name="Sykes S."/>
            <person name="Walk T."/>
            <person name="White J."/>
            <person name="Yandava C."/>
            <person name="Haas B."/>
            <person name="Nusbaum C."/>
            <person name="Birren B."/>
        </authorList>
    </citation>
    <scope>NUCLEOTIDE SEQUENCE</scope>
    <source>
        <strain evidence="3">R3-111a-1</strain>
    </source>
</reference>